<feature type="domain" description="Peptidoglycan binding-like" evidence="2">
    <location>
        <begin position="959"/>
        <end position="1011"/>
    </location>
</feature>
<dbReference type="EMBL" id="CAFBMB010000068">
    <property type="protein sequence ID" value="CAB4901503.1"/>
    <property type="molecule type" value="Genomic_DNA"/>
</dbReference>
<feature type="domain" description="Peptidoglycan binding-like" evidence="2">
    <location>
        <begin position="728"/>
        <end position="780"/>
    </location>
</feature>
<sequence>MDLKSGPFRRAQIALVSVLALVMGLFVAVGSASAPATAADMSQFRAGNIIADALFFDGNAMSVAEVQAFLNAKVPSCAGGYVCLKNYTETTRTIAGNPMCSTYQGAANESAATIIYKVGKACGISQRTILVMLQKEQGLVTSTAPSSGRFRSAMGAGCPDTAACDSEYYGFFNQVHYGSYQLKRYTQPAGTGAGTAWDTRFDLWKPVGQVSNLLYSPVRDGAGNYACGTKPVLIENQATHALYIYTPYTPNQAALNAGYGLGDGCSAYGNRNFYNYYSDWFGSTQTAAPILKANPGITGQPGVGSTLTASPGEWVGSPTPTITYQWQACAANVPATTSTQPANCTVRTAGVTYVPTASDVGKFVTVKVVAANTRGSVTLWTPSTAGPVGSPTLTTAPVLSGAAAVGAAATVNAGTWGGTPTRYDYQWFVCTADVPGPTSFAPAGCSAISGATSATLSVTSAAWGKALSARVSATNASGTNAVWTASRAVTLDPYVTGAARTGAALTGVIGQWLGATSFPPVPTDGPTYGSGYPVKAIQTYTSRAGFPTDVDGIFGPQTQGNVALYQAKYGLAADGVVGPGTWAHMVSSNTPSTYVLQWQRCSAPLVAPANVQPTTCADIAGQTAAAYTATAADVGTYVSLRVTATRGAIVERRWSVTTAVVVDSTIPTPTPTPTPTPSPTPTAIVNPPTITGVATTVGLLTAATGQWLGAPTAAIPTDGPTYSANAYSVKAIQTYLTRAGIATTVDGAYGPGTAASVKTFQTRNGLTSDGIVGPATWNKMQALKLYTTYQTQWIRCPAAIPTATVTGPVNCTDITAATTTTYRPVAADSSAYLAIRVFGESGTQSATRWSASTALVPAATPTPTSTPTPSATASPSATPTPTPTTSTPTPSATASPSATPTPTPTPTPTSTVPTPAKSPTASGTAKVGQSLLATSGEWLGAPTPAIPADGPTYGANRYPVKSIQTYLTRAGFATTADGAYGAQTTANVRAFQSKYGLLSDGQVGPVSWSKMLSLKLYTSYSYQWVSCSTAIAVATVTAPTGCSDIAAATSSTYVLKAAEVGKNIAVKVTGVKGATTESRWSASTGAVIP</sequence>
<name>A0A6J7GBF1_9ZZZZ</name>
<protein>
    <submittedName>
        <fullName evidence="3">Unannotated protein</fullName>
    </submittedName>
</protein>
<organism evidence="3">
    <name type="scientific">freshwater metagenome</name>
    <dbReference type="NCBI Taxonomy" id="449393"/>
    <lineage>
        <taxon>unclassified sequences</taxon>
        <taxon>metagenomes</taxon>
        <taxon>ecological metagenomes</taxon>
    </lineage>
</organism>
<dbReference type="InterPro" id="IPR002477">
    <property type="entry name" value="Peptidoglycan-bd-like"/>
</dbReference>
<dbReference type="Gene3D" id="2.60.40.2700">
    <property type="match status" value="2"/>
</dbReference>
<accession>A0A6J7GBF1</accession>
<feature type="region of interest" description="Disordered" evidence="1">
    <location>
        <begin position="856"/>
        <end position="926"/>
    </location>
</feature>
<dbReference type="InterPro" id="IPR036366">
    <property type="entry name" value="PGBDSf"/>
</dbReference>
<evidence type="ECO:0000313" key="3">
    <source>
        <dbReference type="EMBL" id="CAB4901503.1"/>
    </source>
</evidence>
<dbReference type="Pfam" id="PF01471">
    <property type="entry name" value="PG_binding_1"/>
    <property type="match status" value="3"/>
</dbReference>
<dbReference type="SUPFAM" id="SSF47090">
    <property type="entry name" value="PGBD-like"/>
    <property type="match status" value="3"/>
</dbReference>
<feature type="compositionally biased region" description="Low complexity" evidence="1">
    <location>
        <begin position="856"/>
        <end position="898"/>
    </location>
</feature>
<dbReference type="AlphaFoldDB" id="A0A6J7GBF1"/>
<evidence type="ECO:0000259" key="2">
    <source>
        <dbReference type="Pfam" id="PF01471"/>
    </source>
</evidence>
<proteinExistence type="predicted"/>
<feature type="compositionally biased region" description="Low complexity" evidence="1">
    <location>
        <begin position="908"/>
        <end position="922"/>
    </location>
</feature>
<evidence type="ECO:0000256" key="1">
    <source>
        <dbReference type="SAM" id="MobiDB-lite"/>
    </source>
</evidence>
<feature type="domain" description="Peptidoglycan binding-like" evidence="2">
    <location>
        <begin position="531"/>
        <end position="585"/>
    </location>
</feature>
<dbReference type="InterPro" id="IPR036365">
    <property type="entry name" value="PGBD-like_sf"/>
</dbReference>
<dbReference type="Gene3D" id="1.10.101.10">
    <property type="entry name" value="PGBD-like superfamily/PGBD"/>
    <property type="match status" value="3"/>
</dbReference>
<reference evidence="3" key="1">
    <citation type="submission" date="2020-05" db="EMBL/GenBank/DDBJ databases">
        <authorList>
            <person name="Chiriac C."/>
            <person name="Salcher M."/>
            <person name="Ghai R."/>
            <person name="Kavagutti S V."/>
        </authorList>
    </citation>
    <scope>NUCLEOTIDE SEQUENCE</scope>
</reference>
<gene>
    <name evidence="3" type="ORF">UFOPK3516_00960</name>
</gene>